<reference evidence="1" key="1">
    <citation type="journal article" date="2014" name="Front. Microbiol.">
        <title>High frequency of phylogenetically diverse reductive dehalogenase-homologous genes in deep subseafloor sedimentary metagenomes.</title>
        <authorList>
            <person name="Kawai M."/>
            <person name="Futagami T."/>
            <person name="Toyoda A."/>
            <person name="Takaki Y."/>
            <person name="Nishi S."/>
            <person name="Hori S."/>
            <person name="Arai W."/>
            <person name="Tsubouchi T."/>
            <person name="Morono Y."/>
            <person name="Uchiyama I."/>
            <person name="Ito T."/>
            <person name="Fujiyama A."/>
            <person name="Inagaki F."/>
            <person name="Takami H."/>
        </authorList>
    </citation>
    <scope>NUCLEOTIDE SEQUENCE</scope>
    <source>
        <strain evidence="1">Expedition CK06-06</strain>
    </source>
</reference>
<name>X1KU60_9ZZZZ</name>
<organism evidence="1">
    <name type="scientific">marine sediment metagenome</name>
    <dbReference type="NCBI Taxonomy" id="412755"/>
    <lineage>
        <taxon>unclassified sequences</taxon>
        <taxon>metagenomes</taxon>
        <taxon>ecological metagenomes</taxon>
    </lineage>
</organism>
<accession>X1KU60</accession>
<evidence type="ECO:0000313" key="1">
    <source>
        <dbReference type="EMBL" id="GAH97170.1"/>
    </source>
</evidence>
<comment type="caution">
    <text evidence="1">The sequence shown here is derived from an EMBL/GenBank/DDBJ whole genome shotgun (WGS) entry which is preliminary data.</text>
</comment>
<dbReference type="EMBL" id="BARV01001521">
    <property type="protein sequence ID" value="GAH97170.1"/>
    <property type="molecule type" value="Genomic_DNA"/>
</dbReference>
<dbReference type="AlphaFoldDB" id="X1KU60"/>
<feature type="non-terminal residue" evidence="1">
    <location>
        <position position="40"/>
    </location>
</feature>
<sequence>MKRYLILHKDRNATYKYFLSPHNGGYILTILYYDKIGTWT</sequence>
<protein>
    <submittedName>
        <fullName evidence="1">Uncharacterized protein</fullName>
    </submittedName>
</protein>
<proteinExistence type="predicted"/>
<gene>
    <name evidence="1" type="ORF">S06H3_04355</name>
</gene>